<accession>A0ABQ5QQQ1</accession>
<keyword evidence="2" id="KW-1185">Reference proteome</keyword>
<evidence type="ECO:0000313" key="2">
    <source>
        <dbReference type="Proteomes" id="UP001144280"/>
    </source>
</evidence>
<name>A0ABQ5QQQ1_9ACTN</name>
<dbReference type="EMBL" id="BSDI01000004">
    <property type="protein sequence ID" value="GLH95946.1"/>
    <property type="molecule type" value="Genomic_DNA"/>
</dbReference>
<dbReference type="Proteomes" id="UP001144280">
    <property type="component" value="Unassembled WGS sequence"/>
</dbReference>
<evidence type="ECO:0008006" key="3">
    <source>
        <dbReference type="Google" id="ProtNLM"/>
    </source>
</evidence>
<sequence>MVRTVGASHPRRMVPVVRERPQDTIAHREAEGKRRATIVTCTTPFIGAKADLTRDVFEEIGDYLSDR</sequence>
<organism evidence="1 2">
    <name type="scientific">Phytohabitans aurantiacus</name>
    <dbReference type="NCBI Taxonomy" id="3016789"/>
    <lineage>
        <taxon>Bacteria</taxon>
        <taxon>Bacillati</taxon>
        <taxon>Actinomycetota</taxon>
        <taxon>Actinomycetes</taxon>
        <taxon>Micromonosporales</taxon>
        <taxon>Micromonosporaceae</taxon>
    </lineage>
</organism>
<reference evidence="1" key="1">
    <citation type="submission" date="2022-12" db="EMBL/GenBank/DDBJ databases">
        <title>New Phytohabitans aurantiacus sp. RD004123 nov., an actinomycete isolated from soil.</title>
        <authorList>
            <person name="Triningsih D.W."/>
            <person name="Harunari E."/>
            <person name="Igarashi Y."/>
        </authorList>
    </citation>
    <scope>NUCLEOTIDE SEQUENCE</scope>
    <source>
        <strain evidence="1">RD004123</strain>
    </source>
</reference>
<protein>
    <recommendedName>
        <fullName evidence="3">Flavodoxin-like domain-containing protein</fullName>
    </recommendedName>
</protein>
<comment type="caution">
    <text evidence="1">The sequence shown here is derived from an EMBL/GenBank/DDBJ whole genome shotgun (WGS) entry which is preliminary data.</text>
</comment>
<proteinExistence type="predicted"/>
<evidence type="ECO:0000313" key="1">
    <source>
        <dbReference type="EMBL" id="GLH95946.1"/>
    </source>
</evidence>
<gene>
    <name evidence="1" type="ORF">Pa4123_12180</name>
</gene>